<dbReference type="SMART" id="SM00418">
    <property type="entry name" value="HTH_ARSR"/>
    <property type="match status" value="1"/>
</dbReference>
<dbReference type="AlphaFoldDB" id="A0A3N1HSU7"/>
<evidence type="ECO:0000256" key="3">
    <source>
        <dbReference type="ARBA" id="ARBA00023163"/>
    </source>
</evidence>
<proteinExistence type="predicted"/>
<dbReference type="NCBIfam" id="NF033788">
    <property type="entry name" value="HTH_metalloreg"/>
    <property type="match status" value="1"/>
</dbReference>
<dbReference type="PRINTS" id="PR00778">
    <property type="entry name" value="HTHARSR"/>
</dbReference>
<dbReference type="GO" id="GO:0003700">
    <property type="term" value="F:DNA-binding transcription factor activity"/>
    <property type="evidence" value="ECO:0007669"/>
    <property type="project" value="InterPro"/>
</dbReference>
<dbReference type="InParanoid" id="A0A3N1HSU7"/>
<protein>
    <submittedName>
        <fullName evidence="5">ArsR family transcriptional regulator</fullName>
    </submittedName>
</protein>
<keyword evidence="6" id="KW-1185">Reference proteome</keyword>
<dbReference type="EMBL" id="RJKN01000001">
    <property type="protein sequence ID" value="ROP45557.1"/>
    <property type="molecule type" value="Genomic_DNA"/>
</dbReference>
<dbReference type="InterPro" id="IPR011991">
    <property type="entry name" value="ArsR-like_HTH"/>
</dbReference>
<reference evidence="5 6" key="1">
    <citation type="journal article" date="2015" name="Stand. Genomic Sci.">
        <title>Genomic Encyclopedia of Bacterial and Archaeal Type Strains, Phase III: the genomes of soil and plant-associated and newly described type strains.</title>
        <authorList>
            <person name="Whitman W.B."/>
            <person name="Woyke T."/>
            <person name="Klenk H.P."/>
            <person name="Zhou Y."/>
            <person name="Lilburn T.G."/>
            <person name="Beck B.J."/>
            <person name="De Vos P."/>
            <person name="Vandamme P."/>
            <person name="Eisen J.A."/>
            <person name="Garrity G."/>
            <person name="Hugenholtz P."/>
            <person name="Kyrpides N.C."/>
        </authorList>
    </citation>
    <scope>NUCLEOTIDE SEQUENCE [LARGE SCALE GENOMIC DNA]</scope>
    <source>
        <strain evidence="5 6">CECT 7306</strain>
    </source>
</reference>
<dbReference type="PANTHER" id="PTHR43132:SF6">
    <property type="entry name" value="HTH-TYPE TRANSCRIPTIONAL REPRESSOR CZRA"/>
    <property type="match status" value="1"/>
</dbReference>
<keyword evidence="1" id="KW-0805">Transcription regulation</keyword>
<evidence type="ECO:0000256" key="1">
    <source>
        <dbReference type="ARBA" id="ARBA00023015"/>
    </source>
</evidence>
<evidence type="ECO:0000313" key="6">
    <source>
        <dbReference type="Proteomes" id="UP000276232"/>
    </source>
</evidence>
<dbReference type="InterPro" id="IPR036390">
    <property type="entry name" value="WH_DNA-bd_sf"/>
</dbReference>
<dbReference type="InterPro" id="IPR051011">
    <property type="entry name" value="Metal_resp_trans_reg"/>
</dbReference>
<keyword evidence="2" id="KW-0238">DNA-binding</keyword>
<evidence type="ECO:0000256" key="2">
    <source>
        <dbReference type="ARBA" id="ARBA00023125"/>
    </source>
</evidence>
<comment type="caution">
    <text evidence="5">The sequence shown here is derived from an EMBL/GenBank/DDBJ whole genome shotgun (WGS) entry which is preliminary data.</text>
</comment>
<dbReference type="PROSITE" id="PS50987">
    <property type="entry name" value="HTH_ARSR_2"/>
    <property type="match status" value="1"/>
</dbReference>
<accession>A0A3N1HSU7</accession>
<dbReference type="GO" id="GO:0003677">
    <property type="term" value="F:DNA binding"/>
    <property type="evidence" value="ECO:0007669"/>
    <property type="project" value="UniProtKB-KW"/>
</dbReference>
<gene>
    <name evidence="5" type="ORF">EDC03_0161</name>
</gene>
<name>A0A3N1HSU7_9ACTN</name>
<keyword evidence="3" id="KW-0804">Transcription</keyword>
<organism evidence="5 6">
    <name type="scientific">Pseudokineococcus lusitanus</name>
    <dbReference type="NCBI Taxonomy" id="763993"/>
    <lineage>
        <taxon>Bacteria</taxon>
        <taxon>Bacillati</taxon>
        <taxon>Actinomycetota</taxon>
        <taxon>Actinomycetes</taxon>
        <taxon>Kineosporiales</taxon>
        <taxon>Kineosporiaceae</taxon>
        <taxon>Pseudokineococcus</taxon>
    </lineage>
</organism>
<dbReference type="InterPro" id="IPR036388">
    <property type="entry name" value="WH-like_DNA-bd_sf"/>
</dbReference>
<dbReference type="Proteomes" id="UP000276232">
    <property type="component" value="Unassembled WGS sequence"/>
</dbReference>
<feature type="domain" description="HTH arsR-type" evidence="4">
    <location>
        <begin position="32"/>
        <end position="127"/>
    </location>
</feature>
<dbReference type="Pfam" id="PF01022">
    <property type="entry name" value="HTH_5"/>
    <property type="match status" value="1"/>
</dbReference>
<dbReference type="SUPFAM" id="SSF46785">
    <property type="entry name" value="Winged helix' DNA-binding domain"/>
    <property type="match status" value="1"/>
</dbReference>
<dbReference type="Gene3D" id="1.10.10.10">
    <property type="entry name" value="Winged helix-like DNA-binding domain superfamily/Winged helix DNA-binding domain"/>
    <property type="match status" value="1"/>
</dbReference>
<dbReference type="InterPro" id="IPR001845">
    <property type="entry name" value="HTH_ArsR_DNA-bd_dom"/>
</dbReference>
<evidence type="ECO:0000259" key="4">
    <source>
        <dbReference type="PROSITE" id="PS50987"/>
    </source>
</evidence>
<sequence>MNVRVTDVERVDDCDLLCLDLPHAERVRAAVPAPGALDDAAARAKALSDPTRLRVATALATGGAMCGCDLAWVTGLATNLVSHHARALRAAGLASSRRDGKLVMYQLTPAGVALLGALTGTGALTHLASTAGAAGVAGAPADQGAATR</sequence>
<evidence type="ECO:0000313" key="5">
    <source>
        <dbReference type="EMBL" id="ROP45557.1"/>
    </source>
</evidence>
<dbReference type="CDD" id="cd00090">
    <property type="entry name" value="HTH_ARSR"/>
    <property type="match status" value="1"/>
</dbReference>
<dbReference type="PANTHER" id="PTHR43132">
    <property type="entry name" value="ARSENICAL RESISTANCE OPERON REPRESSOR ARSR-RELATED"/>
    <property type="match status" value="1"/>
</dbReference>
<dbReference type="OrthoDB" id="9784339at2"/>